<evidence type="ECO:0000256" key="1">
    <source>
        <dbReference type="SAM" id="Phobius"/>
    </source>
</evidence>
<keyword evidence="1" id="KW-0472">Membrane</keyword>
<evidence type="ECO:0000313" key="2">
    <source>
        <dbReference type="EMBL" id="CAG6744277.1"/>
    </source>
</evidence>
<feature type="transmembrane region" description="Helical" evidence="1">
    <location>
        <begin position="40"/>
        <end position="59"/>
    </location>
</feature>
<name>A0A8D8ZDT8_9HEMI</name>
<keyword evidence="1" id="KW-0812">Transmembrane</keyword>
<reference evidence="2" key="1">
    <citation type="submission" date="2021-05" db="EMBL/GenBank/DDBJ databases">
        <authorList>
            <person name="Alioto T."/>
            <person name="Alioto T."/>
            <person name="Gomez Garrido J."/>
        </authorList>
    </citation>
    <scope>NUCLEOTIDE SEQUENCE</scope>
</reference>
<keyword evidence="1" id="KW-1133">Transmembrane helix</keyword>
<protein>
    <submittedName>
        <fullName evidence="2">Uncharacterized protein</fullName>
    </submittedName>
</protein>
<proteinExistence type="predicted"/>
<dbReference type="EMBL" id="HBUF01463150">
    <property type="protein sequence ID" value="CAG6744277.1"/>
    <property type="molecule type" value="Transcribed_RNA"/>
</dbReference>
<dbReference type="EMBL" id="HBUF01463149">
    <property type="protein sequence ID" value="CAG6744276.1"/>
    <property type="molecule type" value="Transcribed_RNA"/>
</dbReference>
<sequence length="110" mass="12807">MPTYSTYTCFSDSTSFLFFILWLPTPLLYVMSISSVYSMYLYLLVSKVALSFFSSYTLASYATPLLPNFFSFLPDLIHYLQFVLRRCTRPKRRPLKLGDYIIMLLKGGHV</sequence>
<feature type="transmembrane region" description="Helical" evidence="1">
    <location>
        <begin position="15"/>
        <end position="33"/>
    </location>
</feature>
<accession>A0A8D8ZDT8</accession>
<organism evidence="2">
    <name type="scientific">Cacopsylla melanoneura</name>
    <dbReference type="NCBI Taxonomy" id="428564"/>
    <lineage>
        <taxon>Eukaryota</taxon>
        <taxon>Metazoa</taxon>
        <taxon>Ecdysozoa</taxon>
        <taxon>Arthropoda</taxon>
        <taxon>Hexapoda</taxon>
        <taxon>Insecta</taxon>
        <taxon>Pterygota</taxon>
        <taxon>Neoptera</taxon>
        <taxon>Paraneoptera</taxon>
        <taxon>Hemiptera</taxon>
        <taxon>Sternorrhyncha</taxon>
        <taxon>Psylloidea</taxon>
        <taxon>Psyllidae</taxon>
        <taxon>Psyllinae</taxon>
        <taxon>Cacopsylla</taxon>
    </lineage>
</organism>
<dbReference type="AlphaFoldDB" id="A0A8D8ZDT8"/>